<dbReference type="EMBL" id="CP100595">
    <property type="protein sequence ID" value="UTJ06419.1"/>
    <property type="molecule type" value="Genomic_DNA"/>
</dbReference>
<proteinExistence type="predicted"/>
<keyword evidence="2" id="KW-1185">Reference proteome</keyword>
<accession>A0ABY5E2L0</accession>
<sequence length="117" mass="13700">MIFIGFFLFIALIAVALNMMNSSNLQQIEDHLKSQNCTSIIYTKGSYKGLCNDKILEISNSFTIDLEKNTKEYKYSDIKNITVENLDILLNDKEKLEFKKKDELDDFYKKLKDEIKK</sequence>
<protein>
    <submittedName>
        <fullName evidence="1">Uncharacterized protein</fullName>
    </submittedName>
</protein>
<name>A0ABY5E2L0_9BACT</name>
<organism evidence="1 2">
    <name type="scientific">Arcobacter roscoffensis</name>
    <dbReference type="NCBI Taxonomy" id="2961520"/>
    <lineage>
        <taxon>Bacteria</taxon>
        <taxon>Pseudomonadati</taxon>
        <taxon>Campylobacterota</taxon>
        <taxon>Epsilonproteobacteria</taxon>
        <taxon>Campylobacterales</taxon>
        <taxon>Arcobacteraceae</taxon>
        <taxon>Arcobacter</taxon>
    </lineage>
</organism>
<gene>
    <name evidence="1" type="ORF">NJU99_14370</name>
</gene>
<dbReference type="Proteomes" id="UP001060012">
    <property type="component" value="Chromosome"/>
</dbReference>
<dbReference type="RefSeq" id="WP_254576598.1">
    <property type="nucleotide sequence ID" value="NZ_CP100595.1"/>
</dbReference>
<evidence type="ECO:0000313" key="1">
    <source>
        <dbReference type="EMBL" id="UTJ06419.1"/>
    </source>
</evidence>
<evidence type="ECO:0000313" key="2">
    <source>
        <dbReference type="Proteomes" id="UP001060012"/>
    </source>
</evidence>
<reference evidence="1" key="1">
    <citation type="submission" date="2022-07" db="EMBL/GenBank/DDBJ databases">
        <title>Arcobacter roscoffensis sp. nov., a marine bacterium isolated from coastal seawater collected from Roscoff, France.</title>
        <authorList>
            <person name="Pascual J."/>
            <person name="Lepeaux C."/>
            <person name="Methner A."/>
            <person name="Overmann J."/>
        </authorList>
    </citation>
    <scope>NUCLEOTIDE SEQUENCE</scope>
    <source>
        <strain evidence="1">ARW1-2F2</strain>
    </source>
</reference>